<proteinExistence type="predicted"/>
<dbReference type="Pfam" id="PF13796">
    <property type="entry name" value="Sensor"/>
    <property type="match status" value="1"/>
</dbReference>
<dbReference type="GO" id="GO:0016301">
    <property type="term" value="F:kinase activity"/>
    <property type="evidence" value="ECO:0007669"/>
    <property type="project" value="UniProtKB-KW"/>
</dbReference>
<dbReference type="AlphaFoldDB" id="A0A2G6QIA4"/>
<dbReference type="Proteomes" id="UP000228484">
    <property type="component" value="Unassembled WGS sequence"/>
</dbReference>
<evidence type="ECO:0000259" key="2">
    <source>
        <dbReference type="Pfam" id="PF13796"/>
    </source>
</evidence>
<keyword evidence="3" id="KW-0418">Kinase</keyword>
<dbReference type="InterPro" id="IPR025828">
    <property type="entry name" value="Put_sensor_dom"/>
</dbReference>
<keyword evidence="1" id="KW-1133">Transmembrane helix</keyword>
<evidence type="ECO:0000313" key="3">
    <source>
        <dbReference type="EMBL" id="PIE96159.1"/>
    </source>
</evidence>
<keyword evidence="3" id="KW-0808">Transferase</keyword>
<keyword evidence="1" id="KW-0812">Transmembrane</keyword>
<comment type="caution">
    <text evidence="3">The sequence shown here is derived from an EMBL/GenBank/DDBJ whole genome shotgun (WGS) entry which is preliminary data.</text>
</comment>
<evidence type="ECO:0000256" key="1">
    <source>
        <dbReference type="SAM" id="Phobius"/>
    </source>
</evidence>
<feature type="transmembrane region" description="Helical" evidence="1">
    <location>
        <begin position="36"/>
        <end position="54"/>
    </location>
</feature>
<feature type="transmembrane region" description="Helical" evidence="1">
    <location>
        <begin position="145"/>
        <end position="171"/>
    </location>
</feature>
<dbReference type="EMBL" id="NWUW01000003">
    <property type="protein sequence ID" value="PIE96159.1"/>
    <property type="molecule type" value="Genomic_DNA"/>
</dbReference>
<protein>
    <submittedName>
        <fullName evidence="3">Histidine kinase</fullName>
    </submittedName>
</protein>
<name>A0A2G6QIA4_9BACI</name>
<sequence>MTKESVQKSLQDFYFWLFTFGSGLFYFLFYLVSITFALVMGIIFIGIPLLASVLRTTHTFVQYERIQTKIYVDISIEPILPRTENEGGKWIKAREAILNSSNWRAIFWLMQKFFIGVISLICTVILYVAPLAFIVTPLLFQYLEIYLLGIAVNSWGKAVYVMIAGCILAWIHTRIGNSLVQMVGMYTRSMFKAIKG</sequence>
<feature type="domain" description="Putative sensor" evidence="2">
    <location>
        <begin position="17"/>
        <end position="190"/>
    </location>
</feature>
<keyword evidence="1" id="KW-0472">Membrane</keyword>
<keyword evidence="4" id="KW-1185">Reference proteome</keyword>
<reference evidence="3 4" key="1">
    <citation type="submission" date="2017-09" db="EMBL/GenBank/DDBJ databases">
        <title>Biocontrol bacteria screening and application from spent mushroom substrate.</title>
        <authorList>
            <person name="Sun X."/>
        </authorList>
    </citation>
    <scope>NUCLEOTIDE SEQUENCE [LARGE SCALE GENOMIC DNA]</scope>
    <source>
        <strain evidence="3 4">100374</strain>
    </source>
</reference>
<feature type="transmembrane region" description="Helical" evidence="1">
    <location>
        <begin position="113"/>
        <end position="139"/>
    </location>
</feature>
<accession>A0A2G6QIA4</accession>
<feature type="transmembrane region" description="Helical" evidence="1">
    <location>
        <begin position="12"/>
        <end position="30"/>
    </location>
</feature>
<organism evidence="3 4">
    <name type="scientific">Bacillus fungorum</name>
    <dbReference type="NCBI Taxonomy" id="2039284"/>
    <lineage>
        <taxon>Bacteria</taxon>
        <taxon>Bacillati</taxon>
        <taxon>Bacillota</taxon>
        <taxon>Bacilli</taxon>
        <taxon>Bacillales</taxon>
        <taxon>Bacillaceae</taxon>
        <taxon>Bacillus</taxon>
    </lineage>
</organism>
<dbReference type="RefSeq" id="WP_099683540.1">
    <property type="nucleotide sequence ID" value="NZ_NWUW01000003.1"/>
</dbReference>
<evidence type="ECO:0000313" key="4">
    <source>
        <dbReference type="Proteomes" id="UP000228484"/>
    </source>
</evidence>
<gene>
    <name evidence="3" type="ORF">CO726_05205</name>
</gene>